<gene>
    <name evidence="2" type="ORF">ACFFUA_03515</name>
</gene>
<feature type="region of interest" description="Disordered" evidence="1">
    <location>
        <begin position="1"/>
        <end position="54"/>
    </location>
</feature>
<protein>
    <submittedName>
        <fullName evidence="2">Uncharacterized protein</fullName>
    </submittedName>
</protein>
<name>A0ABV5L5X5_9ACTN</name>
<proteinExistence type="predicted"/>
<comment type="caution">
    <text evidence="2">The sequence shown here is derived from an EMBL/GenBank/DDBJ whole genome shotgun (WGS) entry which is preliminary data.</text>
</comment>
<dbReference type="Proteomes" id="UP001589753">
    <property type="component" value="Unassembled WGS sequence"/>
</dbReference>
<keyword evidence="3" id="KW-1185">Reference proteome</keyword>
<dbReference type="RefSeq" id="WP_053670271.1">
    <property type="nucleotide sequence ID" value="NZ_JBHMDI010000005.1"/>
</dbReference>
<sequence>MFDVRAAAAGVAPLTPFLAERRGPGRDAGVRSRPVHGGPRQRDAPGLYGGTGKAAICDVDRLKRSLADSRDGRGARTRAGAHVTLSVAEDTGTSGGGAPPPGAESSRETKGPGSPPPSASPSAPAGSAPSPPPGSGSAPLDEDVARTESDAACARRAAA</sequence>
<evidence type="ECO:0000256" key="1">
    <source>
        <dbReference type="SAM" id="MobiDB-lite"/>
    </source>
</evidence>
<reference evidence="2 3" key="1">
    <citation type="submission" date="2024-09" db="EMBL/GenBank/DDBJ databases">
        <authorList>
            <person name="Sun Q."/>
            <person name="Mori K."/>
        </authorList>
    </citation>
    <scope>NUCLEOTIDE SEQUENCE [LARGE SCALE GENOMIC DNA]</scope>
    <source>
        <strain evidence="2 3">JCM 9767</strain>
    </source>
</reference>
<dbReference type="EMBL" id="JBHMDI010000005">
    <property type="protein sequence ID" value="MFB9346537.1"/>
    <property type="molecule type" value="Genomic_DNA"/>
</dbReference>
<accession>A0ABV5L5X5</accession>
<feature type="compositionally biased region" description="Basic and acidic residues" evidence="1">
    <location>
        <begin position="19"/>
        <end position="30"/>
    </location>
</feature>
<evidence type="ECO:0000313" key="3">
    <source>
        <dbReference type="Proteomes" id="UP001589753"/>
    </source>
</evidence>
<feature type="region of interest" description="Disordered" evidence="1">
    <location>
        <begin position="66"/>
        <end position="159"/>
    </location>
</feature>
<evidence type="ECO:0000313" key="2">
    <source>
        <dbReference type="EMBL" id="MFB9346537.1"/>
    </source>
</evidence>
<organism evidence="2 3">
    <name type="scientific">Streptomyces heliomycini</name>
    <dbReference type="NCBI Taxonomy" id="284032"/>
    <lineage>
        <taxon>Bacteria</taxon>
        <taxon>Bacillati</taxon>
        <taxon>Actinomycetota</taxon>
        <taxon>Actinomycetes</taxon>
        <taxon>Kitasatosporales</taxon>
        <taxon>Streptomycetaceae</taxon>
        <taxon>Streptomyces</taxon>
    </lineage>
</organism>